<evidence type="ECO:0000313" key="3">
    <source>
        <dbReference type="Proteomes" id="UP000006514"/>
    </source>
</evidence>
<name>J0WNI6_AURST</name>
<keyword evidence="1" id="KW-0472">Membrane</keyword>
<evidence type="ECO:0000313" key="2">
    <source>
        <dbReference type="EMBL" id="EJD33415.1"/>
    </source>
</evidence>
<proteinExistence type="predicted"/>
<evidence type="ECO:0000256" key="1">
    <source>
        <dbReference type="SAM" id="Phobius"/>
    </source>
</evidence>
<dbReference type="EMBL" id="JH688241">
    <property type="protein sequence ID" value="EJD33415.1"/>
    <property type="molecule type" value="Genomic_DNA"/>
</dbReference>
<accession>J0WNI6</accession>
<keyword evidence="1" id="KW-0812">Transmembrane</keyword>
<gene>
    <name evidence="2" type="ORF">AURDEDRAFT_177501</name>
</gene>
<protein>
    <submittedName>
        <fullName evidence="2">Uncharacterized protein</fullName>
    </submittedName>
</protein>
<keyword evidence="1" id="KW-1133">Transmembrane helix</keyword>
<dbReference type="KEGG" id="adl:AURDEDRAFT_177501"/>
<dbReference type="Proteomes" id="UP000006514">
    <property type="component" value="Unassembled WGS sequence"/>
</dbReference>
<organism evidence="2 3">
    <name type="scientific">Auricularia subglabra (strain TFB-10046 / SS5)</name>
    <name type="common">White-rot fungus</name>
    <name type="synonym">Auricularia delicata (strain TFB10046)</name>
    <dbReference type="NCBI Taxonomy" id="717982"/>
    <lineage>
        <taxon>Eukaryota</taxon>
        <taxon>Fungi</taxon>
        <taxon>Dikarya</taxon>
        <taxon>Basidiomycota</taxon>
        <taxon>Agaricomycotina</taxon>
        <taxon>Agaricomycetes</taxon>
        <taxon>Auriculariales</taxon>
        <taxon>Auriculariaceae</taxon>
        <taxon>Auricularia</taxon>
    </lineage>
</organism>
<feature type="transmembrane region" description="Helical" evidence="1">
    <location>
        <begin position="32"/>
        <end position="56"/>
    </location>
</feature>
<keyword evidence="3" id="KW-1185">Reference proteome</keyword>
<dbReference type="InParanoid" id="J0WNI6"/>
<dbReference type="AlphaFoldDB" id="J0WNI6"/>
<reference evidence="3" key="1">
    <citation type="journal article" date="2012" name="Science">
        <title>The Paleozoic origin of enzymatic lignin decomposition reconstructed from 31 fungal genomes.</title>
        <authorList>
            <person name="Floudas D."/>
            <person name="Binder M."/>
            <person name="Riley R."/>
            <person name="Barry K."/>
            <person name="Blanchette R.A."/>
            <person name="Henrissat B."/>
            <person name="Martinez A.T."/>
            <person name="Otillar R."/>
            <person name="Spatafora J.W."/>
            <person name="Yadav J.S."/>
            <person name="Aerts A."/>
            <person name="Benoit I."/>
            <person name="Boyd A."/>
            <person name="Carlson A."/>
            <person name="Copeland A."/>
            <person name="Coutinho P.M."/>
            <person name="de Vries R.P."/>
            <person name="Ferreira P."/>
            <person name="Findley K."/>
            <person name="Foster B."/>
            <person name="Gaskell J."/>
            <person name="Glotzer D."/>
            <person name="Gorecki P."/>
            <person name="Heitman J."/>
            <person name="Hesse C."/>
            <person name="Hori C."/>
            <person name="Igarashi K."/>
            <person name="Jurgens J.A."/>
            <person name="Kallen N."/>
            <person name="Kersten P."/>
            <person name="Kohler A."/>
            <person name="Kuees U."/>
            <person name="Kumar T.K.A."/>
            <person name="Kuo A."/>
            <person name="LaButti K."/>
            <person name="Larrondo L.F."/>
            <person name="Lindquist E."/>
            <person name="Ling A."/>
            <person name="Lombard V."/>
            <person name="Lucas S."/>
            <person name="Lundell T."/>
            <person name="Martin R."/>
            <person name="McLaughlin D.J."/>
            <person name="Morgenstern I."/>
            <person name="Morin E."/>
            <person name="Murat C."/>
            <person name="Nagy L.G."/>
            <person name="Nolan M."/>
            <person name="Ohm R.A."/>
            <person name="Patyshakuliyeva A."/>
            <person name="Rokas A."/>
            <person name="Ruiz-Duenas F.J."/>
            <person name="Sabat G."/>
            <person name="Salamov A."/>
            <person name="Samejima M."/>
            <person name="Schmutz J."/>
            <person name="Slot J.C."/>
            <person name="St John F."/>
            <person name="Stenlid J."/>
            <person name="Sun H."/>
            <person name="Sun S."/>
            <person name="Syed K."/>
            <person name="Tsang A."/>
            <person name="Wiebenga A."/>
            <person name="Young D."/>
            <person name="Pisabarro A."/>
            <person name="Eastwood D.C."/>
            <person name="Martin F."/>
            <person name="Cullen D."/>
            <person name="Grigoriev I.V."/>
            <person name="Hibbett D.S."/>
        </authorList>
    </citation>
    <scope>NUCLEOTIDE SEQUENCE [LARGE SCALE GENOMIC DNA]</scope>
    <source>
        <strain evidence="3">TFB10046</strain>
    </source>
</reference>
<sequence length="194" mass="20969">MFSPVLDPDFPRPTPNLPAVVSPGSGIPRWSAYQTIALLAGIFIILASIGAVLCIYRRQRERIPSGAAPTPPPVLDYDMTDCESLHRLNASSARDTQPGMSAYDFFNLFRKRPSHGRSLRGPWDPRVRTAIQDPAFTRAKRAVTSIYTRARVLAAQARCWGGWIRLSSGAPGAVQGHVADSNHATAAPPGPGNV</sequence>